<protein>
    <recommendedName>
        <fullName evidence="3">Integrase catalytic domain-containing protein</fullName>
    </recommendedName>
</protein>
<dbReference type="EMBL" id="PGCJ01000340">
    <property type="protein sequence ID" value="PLW31758.1"/>
    <property type="molecule type" value="Genomic_DNA"/>
</dbReference>
<sequence>MQKKSESEAKIISFIKEIGSHLHITLAVLHTDRGAERFNQAILVKICCMMAQFSVPLNYWDEAARFASSLINM</sequence>
<organism evidence="1 2">
    <name type="scientific">Puccinia coronata f. sp. avenae</name>
    <dbReference type="NCBI Taxonomy" id="200324"/>
    <lineage>
        <taxon>Eukaryota</taxon>
        <taxon>Fungi</taxon>
        <taxon>Dikarya</taxon>
        <taxon>Basidiomycota</taxon>
        <taxon>Pucciniomycotina</taxon>
        <taxon>Pucciniomycetes</taxon>
        <taxon>Pucciniales</taxon>
        <taxon>Pucciniaceae</taxon>
        <taxon>Puccinia</taxon>
    </lineage>
</organism>
<dbReference type="OrthoDB" id="3061254at2759"/>
<name>A0A2N5U235_9BASI</name>
<keyword evidence="2" id="KW-1185">Reference proteome</keyword>
<accession>A0A2N5U235</accession>
<gene>
    <name evidence="1" type="ORF">PCANC_22362</name>
</gene>
<dbReference type="AlphaFoldDB" id="A0A2N5U235"/>
<proteinExistence type="predicted"/>
<dbReference type="Proteomes" id="UP000235388">
    <property type="component" value="Unassembled WGS sequence"/>
</dbReference>
<comment type="caution">
    <text evidence="1">The sequence shown here is derived from an EMBL/GenBank/DDBJ whole genome shotgun (WGS) entry which is preliminary data.</text>
</comment>
<evidence type="ECO:0000313" key="1">
    <source>
        <dbReference type="EMBL" id="PLW31758.1"/>
    </source>
</evidence>
<evidence type="ECO:0000313" key="2">
    <source>
        <dbReference type="Proteomes" id="UP000235388"/>
    </source>
</evidence>
<evidence type="ECO:0008006" key="3">
    <source>
        <dbReference type="Google" id="ProtNLM"/>
    </source>
</evidence>
<reference evidence="1 2" key="1">
    <citation type="submission" date="2017-11" db="EMBL/GenBank/DDBJ databases">
        <title>De novo assembly and phasing of dikaryotic genomes from two isolates of Puccinia coronata f. sp. avenae, the causal agent of oat crown rust.</title>
        <authorList>
            <person name="Miller M.E."/>
            <person name="Zhang Y."/>
            <person name="Omidvar V."/>
            <person name="Sperschneider J."/>
            <person name="Schwessinger B."/>
            <person name="Raley C."/>
            <person name="Palmer J.M."/>
            <person name="Garnica D."/>
            <person name="Upadhyaya N."/>
            <person name="Rathjen J."/>
            <person name="Taylor J.M."/>
            <person name="Park R.F."/>
            <person name="Dodds P.N."/>
            <person name="Hirsch C.D."/>
            <person name="Kianian S.F."/>
            <person name="Figueroa M."/>
        </authorList>
    </citation>
    <scope>NUCLEOTIDE SEQUENCE [LARGE SCALE GENOMIC DNA]</scope>
    <source>
        <strain evidence="1">12NC29</strain>
    </source>
</reference>